<proteinExistence type="predicted"/>
<gene>
    <name evidence="2" type="ORF">J5A51_01240</name>
</gene>
<evidence type="ECO:0000259" key="1">
    <source>
        <dbReference type="Pfam" id="PF26395"/>
    </source>
</evidence>
<name>A0ABX7XW28_9BACT</name>
<accession>A0ABX7XW28</accession>
<dbReference type="InterPro" id="IPR058588">
    <property type="entry name" value="E2-CBASS"/>
</dbReference>
<dbReference type="RefSeq" id="WP_025079210.1">
    <property type="nucleotide sequence ID" value="NZ_CP012075.1"/>
</dbReference>
<dbReference type="Pfam" id="PF26395">
    <property type="entry name" value="E2-CBASS"/>
    <property type="match status" value="1"/>
</dbReference>
<dbReference type="Proteomes" id="UP000682005">
    <property type="component" value="Chromosome 2"/>
</dbReference>
<reference evidence="2 3" key="1">
    <citation type="submission" date="2021-03" db="EMBL/GenBank/DDBJ databases">
        <title>Human Oral Microbial Genomes.</title>
        <authorList>
            <person name="Johnston C.D."/>
            <person name="Chen T."/>
            <person name="Dewhirst F.E."/>
        </authorList>
    </citation>
    <scope>NUCLEOTIDE SEQUENCE [LARGE SCALE GENOMIC DNA]</scope>
    <source>
        <strain evidence="2 3">W1435</strain>
    </source>
</reference>
<protein>
    <recommendedName>
        <fullName evidence="1">Type II CBASS E2 protein domain-containing protein</fullName>
    </recommendedName>
</protein>
<sequence length="148" mass="17559">MQKTHSLVKNRKYTVYEQLSSLLACFKGGRSERRHNGFTWWFEVTPTPLSDTYLLKIVYNQHTIPLVYVEEPKPLLLAKGAESLPHTYNTKTQQLCLFMPKRMEWTSSMLISKTIVHWAIEWLYYYEEWAYSGRWYGGGHGKWDVMKS</sequence>
<feature type="domain" description="Type II CBASS E2 protein" evidence="1">
    <location>
        <begin position="20"/>
        <end position="140"/>
    </location>
</feature>
<dbReference type="EMBL" id="CP072369">
    <property type="protein sequence ID" value="QUB85919.1"/>
    <property type="molecule type" value="Genomic_DNA"/>
</dbReference>
<organism evidence="2 3">
    <name type="scientific">Prevotella fusca JCM 17724</name>
    <dbReference type="NCBI Taxonomy" id="1236517"/>
    <lineage>
        <taxon>Bacteria</taxon>
        <taxon>Pseudomonadati</taxon>
        <taxon>Bacteroidota</taxon>
        <taxon>Bacteroidia</taxon>
        <taxon>Bacteroidales</taxon>
        <taxon>Prevotellaceae</taxon>
        <taxon>Prevotella</taxon>
    </lineage>
</organism>
<evidence type="ECO:0000313" key="3">
    <source>
        <dbReference type="Proteomes" id="UP000682005"/>
    </source>
</evidence>
<keyword evidence="3" id="KW-1185">Reference proteome</keyword>
<evidence type="ECO:0000313" key="2">
    <source>
        <dbReference type="EMBL" id="QUB85919.1"/>
    </source>
</evidence>